<evidence type="ECO:0000259" key="7">
    <source>
        <dbReference type="Pfam" id="PF04321"/>
    </source>
</evidence>
<dbReference type="InterPro" id="IPR029903">
    <property type="entry name" value="RmlD-like-bd"/>
</dbReference>
<evidence type="ECO:0000256" key="3">
    <source>
        <dbReference type="ARBA" id="ARBA00012929"/>
    </source>
</evidence>
<reference evidence="8 9" key="1">
    <citation type="submission" date="2020-06" db="EMBL/GenBank/DDBJ databases">
        <title>Rheinheimera sp. nov., a marine bacterium isolated from coastal.</title>
        <authorList>
            <person name="Yu Q."/>
            <person name="Qi Y."/>
            <person name="Pu J."/>
        </authorList>
    </citation>
    <scope>NUCLEOTIDE SEQUENCE [LARGE SCALE GENOMIC DNA]</scope>
    <source>
        <strain evidence="8 9">YQF-2</strain>
    </source>
</reference>
<dbReference type="EMBL" id="JABSOD010000005">
    <property type="protein sequence ID" value="NRQ42239.1"/>
    <property type="molecule type" value="Genomic_DNA"/>
</dbReference>
<evidence type="ECO:0000256" key="6">
    <source>
        <dbReference type="RuleBase" id="RU364082"/>
    </source>
</evidence>
<dbReference type="InterPro" id="IPR005913">
    <property type="entry name" value="dTDP_dehydrorham_reduct"/>
</dbReference>
<evidence type="ECO:0000256" key="4">
    <source>
        <dbReference type="ARBA" id="ARBA00017099"/>
    </source>
</evidence>
<protein>
    <recommendedName>
        <fullName evidence="4 6">dTDP-4-dehydrorhamnose reductase</fullName>
        <ecNumber evidence="3 6">1.1.1.133</ecNumber>
    </recommendedName>
</protein>
<dbReference type="RefSeq" id="WP_173500481.1">
    <property type="nucleotide sequence ID" value="NZ_JABSOD010000005.1"/>
</dbReference>
<dbReference type="EC" id="1.1.1.133" evidence="3 6"/>
<organism evidence="8 9">
    <name type="scientific">Rheinheimera lutimaris</name>
    <dbReference type="NCBI Taxonomy" id="2740584"/>
    <lineage>
        <taxon>Bacteria</taxon>
        <taxon>Pseudomonadati</taxon>
        <taxon>Pseudomonadota</taxon>
        <taxon>Gammaproteobacteria</taxon>
        <taxon>Chromatiales</taxon>
        <taxon>Chromatiaceae</taxon>
        <taxon>Rheinheimera</taxon>
    </lineage>
</organism>
<evidence type="ECO:0000313" key="9">
    <source>
        <dbReference type="Proteomes" id="UP000523161"/>
    </source>
</evidence>
<dbReference type="PANTHER" id="PTHR10491:SF4">
    <property type="entry name" value="METHIONINE ADENOSYLTRANSFERASE 2 SUBUNIT BETA"/>
    <property type="match status" value="1"/>
</dbReference>
<dbReference type="InterPro" id="IPR036291">
    <property type="entry name" value="NAD(P)-bd_dom_sf"/>
</dbReference>
<dbReference type="Proteomes" id="UP000523161">
    <property type="component" value="Unassembled WGS sequence"/>
</dbReference>
<dbReference type="AlphaFoldDB" id="A0A7Y5EHB2"/>
<keyword evidence="6" id="KW-0521">NADP</keyword>
<dbReference type="Gene3D" id="3.40.50.720">
    <property type="entry name" value="NAD(P)-binding Rossmann-like Domain"/>
    <property type="match status" value="1"/>
</dbReference>
<proteinExistence type="inferred from homology"/>
<dbReference type="UniPathway" id="UPA00281"/>
<comment type="catalytic activity">
    <reaction evidence="5 6">
        <text>dTDP-beta-L-rhamnose + NADP(+) = dTDP-4-dehydro-beta-L-rhamnose + NADPH + H(+)</text>
        <dbReference type="Rhea" id="RHEA:21796"/>
        <dbReference type="ChEBI" id="CHEBI:15378"/>
        <dbReference type="ChEBI" id="CHEBI:57510"/>
        <dbReference type="ChEBI" id="CHEBI:57783"/>
        <dbReference type="ChEBI" id="CHEBI:58349"/>
        <dbReference type="ChEBI" id="CHEBI:62830"/>
        <dbReference type="EC" id="1.1.1.133"/>
    </reaction>
</comment>
<dbReference type="GO" id="GO:0009243">
    <property type="term" value="P:O antigen biosynthetic process"/>
    <property type="evidence" value="ECO:0007669"/>
    <property type="project" value="UniProtKB-UniPathway"/>
</dbReference>
<dbReference type="Gene3D" id="3.90.25.10">
    <property type="entry name" value="UDP-galactose 4-epimerase, domain 1"/>
    <property type="match status" value="1"/>
</dbReference>
<comment type="caution">
    <text evidence="8">The sequence shown here is derived from an EMBL/GenBank/DDBJ whole genome shotgun (WGS) entry which is preliminary data.</text>
</comment>
<dbReference type="GO" id="GO:0008831">
    <property type="term" value="F:dTDP-4-dehydrorhamnose reductase activity"/>
    <property type="evidence" value="ECO:0007669"/>
    <property type="project" value="UniProtKB-EC"/>
</dbReference>
<evidence type="ECO:0000256" key="2">
    <source>
        <dbReference type="ARBA" id="ARBA00010944"/>
    </source>
</evidence>
<evidence type="ECO:0000256" key="1">
    <source>
        <dbReference type="ARBA" id="ARBA00004781"/>
    </source>
</evidence>
<dbReference type="SUPFAM" id="SSF51735">
    <property type="entry name" value="NAD(P)-binding Rossmann-fold domains"/>
    <property type="match status" value="1"/>
</dbReference>
<comment type="similarity">
    <text evidence="2 6">Belongs to the dTDP-4-dehydrorhamnose reductase family.</text>
</comment>
<gene>
    <name evidence="8" type="primary">rfbD</name>
    <name evidence="8" type="ORF">HRH59_06610</name>
</gene>
<dbReference type="CDD" id="cd05254">
    <property type="entry name" value="dTDP_HR_like_SDR_e"/>
    <property type="match status" value="1"/>
</dbReference>
<dbReference type="Pfam" id="PF04321">
    <property type="entry name" value="RmlD_sub_bind"/>
    <property type="match status" value="1"/>
</dbReference>
<evidence type="ECO:0000313" key="8">
    <source>
        <dbReference type="EMBL" id="NRQ42239.1"/>
    </source>
</evidence>
<dbReference type="UniPathway" id="UPA00124"/>
<comment type="pathway">
    <text evidence="1 6">Carbohydrate biosynthesis; dTDP-L-rhamnose biosynthesis.</text>
</comment>
<dbReference type="PANTHER" id="PTHR10491">
    <property type="entry name" value="DTDP-4-DEHYDRORHAMNOSE REDUCTASE"/>
    <property type="match status" value="1"/>
</dbReference>
<sequence>MKLLLLGSNGQLGQAFLHQLLQLQQQRSQFQSLALSRNQLDITDSVALAAQMAAYRPDIVLNCAAYTAVDKAEQQADACFAVNSSAVQQLATLCQQHNSLLVQFSTDYVFAGTRAQPYTEQQATAPLNVYGHSKHSAEQAIQAVCSKYLIFRSSWLFSEYGHNFYRTMLRLAQQQLAAAEQSPAQPLSVVNDQFGCPTYAGDLAAIVLQLLQRYQQQGSLAYGVYHLAGQPAISWYQFAKAIFANQQPAITIVPVSSANYAGAATRPANSALDCTKFCDTFGIAPPQWQAALQQLKQATL</sequence>
<dbReference type="GO" id="GO:0005829">
    <property type="term" value="C:cytosol"/>
    <property type="evidence" value="ECO:0007669"/>
    <property type="project" value="TreeGrafter"/>
</dbReference>
<feature type="domain" description="RmlD-like substrate binding" evidence="7">
    <location>
        <begin position="1"/>
        <end position="296"/>
    </location>
</feature>
<evidence type="ECO:0000256" key="5">
    <source>
        <dbReference type="ARBA" id="ARBA00048200"/>
    </source>
</evidence>
<keyword evidence="9" id="KW-1185">Reference proteome</keyword>
<keyword evidence="6 8" id="KW-0560">Oxidoreductase</keyword>
<comment type="function">
    <text evidence="6">Catalyzes the reduction of dTDP-6-deoxy-L-lyxo-4-hexulose to yield dTDP-L-rhamnose.</text>
</comment>
<name>A0A7Y5EHB2_9GAMM</name>
<comment type="cofactor">
    <cofactor evidence="6">
        <name>Mg(2+)</name>
        <dbReference type="ChEBI" id="CHEBI:18420"/>
    </cofactor>
    <text evidence="6">Binds 1 Mg(2+) ion per monomer.</text>
</comment>
<dbReference type="GO" id="GO:0019305">
    <property type="term" value="P:dTDP-rhamnose biosynthetic process"/>
    <property type="evidence" value="ECO:0007669"/>
    <property type="project" value="UniProtKB-UniPathway"/>
</dbReference>
<dbReference type="NCBIfam" id="TIGR01214">
    <property type="entry name" value="rmlD"/>
    <property type="match status" value="1"/>
</dbReference>
<accession>A0A7Y5EHB2</accession>